<dbReference type="Proteomes" id="UP001603857">
    <property type="component" value="Unassembled WGS sequence"/>
</dbReference>
<reference evidence="2 3" key="1">
    <citation type="submission" date="2024-08" db="EMBL/GenBank/DDBJ databases">
        <title>Insights into the chromosomal genome structure of Flemingia macrophylla.</title>
        <authorList>
            <person name="Ding Y."/>
            <person name="Zhao Y."/>
            <person name="Bi W."/>
            <person name="Wu M."/>
            <person name="Zhao G."/>
            <person name="Gong Y."/>
            <person name="Li W."/>
            <person name="Zhang P."/>
        </authorList>
    </citation>
    <scope>NUCLEOTIDE SEQUENCE [LARGE SCALE GENOMIC DNA]</scope>
    <source>
        <strain evidence="2">DYQJB</strain>
        <tissue evidence="2">Leaf</tissue>
    </source>
</reference>
<keyword evidence="3" id="KW-1185">Reference proteome</keyword>
<accession>A0ABD1MLE4</accession>
<feature type="transmembrane region" description="Helical" evidence="1">
    <location>
        <begin position="97"/>
        <end position="118"/>
    </location>
</feature>
<gene>
    <name evidence="2" type="ORF">Fmac_011076</name>
</gene>
<dbReference type="AlphaFoldDB" id="A0ABD1MLE4"/>
<keyword evidence="1" id="KW-0472">Membrane</keyword>
<name>A0ABD1MLE4_9FABA</name>
<evidence type="ECO:0000313" key="2">
    <source>
        <dbReference type="EMBL" id="KAL2336630.1"/>
    </source>
</evidence>
<protein>
    <submittedName>
        <fullName evidence="2">Uncharacterized protein</fullName>
    </submittedName>
</protein>
<dbReference type="Gene3D" id="3.40.50.720">
    <property type="entry name" value="NAD(P)-binding Rossmann-like Domain"/>
    <property type="match status" value="1"/>
</dbReference>
<organism evidence="2 3">
    <name type="scientific">Flemingia macrophylla</name>
    <dbReference type="NCBI Taxonomy" id="520843"/>
    <lineage>
        <taxon>Eukaryota</taxon>
        <taxon>Viridiplantae</taxon>
        <taxon>Streptophyta</taxon>
        <taxon>Embryophyta</taxon>
        <taxon>Tracheophyta</taxon>
        <taxon>Spermatophyta</taxon>
        <taxon>Magnoliopsida</taxon>
        <taxon>eudicotyledons</taxon>
        <taxon>Gunneridae</taxon>
        <taxon>Pentapetalae</taxon>
        <taxon>rosids</taxon>
        <taxon>fabids</taxon>
        <taxon>Fabales</taxon>
        <taxon>Fabaceae</taxon>
        <taxon>Papilionoideae</taxon>
        <taxon>50 kb inversion clade</taxon>
        <taxon>NPAAA clade</taxon>
        <taxon>indigoferoid/millettioid clade</taxon>
        <taxon>Phaseoleae</taxon>
        <taxon>Flemingia</taxon>
    </lineage>
</organism>
<comment type="caution">
    <text evidence="2">The sequence shown here is derived from an EMBL/GenBank/DDBJ whole genome shotgun (WGS) entry which is preliminary data.</text>
</comment>
<evidence type="ECO:0000313" key="3">
    <source>
        <dbReference type="Proteomes" id="UP001603857"/>
    </source>
</evidence>
<evidence type="ECO:0000256" key="1">
    <source>
        <dbReference type="SAM" id="Phobius"/>
    </source>
</evidence>
<sequence>MLSTKISTNPFVFISTASVIASLAGTLHADSIEPNSLVRSQKSSTAMNGGAQGEAAPREHRHLLERAGIVSEAAKFRYRSGNQFNCRGLTIRTLMELWAMVGITILSPLRLSSVMFLVSIRYGAFIWTSVSKDFGVTEFINPIVDLTDGGVDYSFECIGNVSVMRTALEIRMLP</sequence>
<proteinExistence type="predicted"/>
<keyword evidence="1" id="KW-1133">Transmembrane helix</keyword>
<dbReference type="EMBL" id="JBGMDY010000004">
    <property type="protein sequence ID" value="KAL2336630.1"/>
    <property type="molecule type" value="Genomic_DNA"/>
</dbReference>
<keyword evidence="1" id="KW-0812">Transmembrane</keyword>